<keyword evidence="1" id="KW-0472">Membrane</keyword>
<feature type="transmembrane region" description="Helical" evidence="1">
    <location>
        <begin position="79"/>
        <end position="98"/>
    </location>
</feature>
<dbReference type="Proteomes" id="UP000325577">
    <property type="component" value="Linkage Group LG15"/>
</dbReference>
<sequence length="153" mass="16854">MGIDFMNSVQESPGADADGVRGAVASCCCILLHSLPSLNHQDDVGLLKVFEVLDDVCWFHLHIMRECFLDVVQGGAFEILPLLLGCFYLGTNFLIVILKCRLKQNRHLSSEIVVNVFKSTWKRGSPNLSSKNGHPAYLLHYQSLGVLCPPAIG</sequence>
<organism evidence="2 3">
    <name type="scientific">Nyssa sinensis</name>
    <dbReference type="NCBI Taxonomy" id="561372"/>
    <lineage>
        <taxon>Eukaryota</taxon>
        <taxon>Viridiplantae</taxon>
        <taxon>Streptophyta</taxon>
        <taxon>Embryophyta</taxon>
        <taxon>Tracheophyta</taxon>
        <taxon>Spermatophyta</taxon>
        <taxon>Magnoliopsida</taxon>
        <taxon>eudicotyledons</taxon>
        <taxon>Gunneridae</taxon>
        <taxon>Pentapetalae</taxon>
        <taxon>asterids</taxon>
        <taxon>Cornales</taxon>
        <taxon>Nyssaceae</taxon>
        <taxon>Nyssa</taxon>
    </lineage>
</organism>
<dbReference type="AlphaFoldDB" id="A0A5J5B2V8"/>
<name>A0A5J5B2V8_9ASTE</name>
<evidence type="ECO:0000313" key="3">
    <source>
        <dbReference type="Proteomes" id="UP000325577"/>
    </source>
</evidence>
<dbReference type="EMBL" id="CM018038">
    <property type="protein sequence ID" value="KAA8537635.1"/>
    <property type="molecule type" value="Genomic_DNA"/>
</dbReference>
<keyword evidence="3" id="KW-1185">Reference proteome</keyword>
<gene>
    <name evidence="2" type="ORF">F0562_027243</name>
</gene>
<evidence type="ECO:0000256" key="1">
    <source>
        <dbReference type="SAM" id="Phobius"/>
    </source>
</evidence>
<reference evidence="2 3" key="1">
    <citation type="submission" date="2019-09" db="EMBL/GenBank/DDBJ databases">
        <title>A chromosome-level genome assembly of the Chinese tupelo Nyssa sinensis.</title>
        <authorList>
            <person name="Yang X."/>
            <person name="Kang M."/>
            <person name="Yang Y."/>
            <person name="Xiong H."/>
            <person name="Wang M."/>
            <person name="Zhang Z."/>
            <person name="Wang Z."/>
            <person name="Wu H."/>
            <person name="Ma T."/>
            <person name="Liu J."/>
            <person name="Xi Z."/>
        </authorList>
    </citation>
    <scope>NUCLEOTIDE SEQUENCE [LARGE SCALE GENOMIC DNA]</scope>
    <source>
        <strain evidence="2">J267</strain>
        <tissue evidence="2">Leaf</tissue>
    </source>
</reference>
<keyword evidence="1" id="KW-0812">Transmembrane</keyword>
<keyword evidence="1" id="KW-1133">Transmembrane helix</keyword>
<evidence type="ECO:0000313" key="2">
    <source>
        <dbReference type="EMBL" id="KAA8537635.1"/>
    </source>
</evidence>
<protein>
    <submittedName>
        <fullName evidence="2">Uncharacterized protein</fullName>
    </submittedName>
</protein>
<accession>A0A5J5B2V8</accession>
<proteinExistence type="predicted"/>